<organism evidence="1">
    <name type="scientific">viral metagenome</name>
    <dbReference type="NCBI Taxonomy" id="1070528"/>
    <lineage>
        <taxon>unclassified sequences</taxon>
        <taxon>metagenomes</taxon>
        <taxon>organismal metagenomes</taxon>
    </lineage>
</organism>
<reference evidence="1" key="1">
    <citation type="journal article" date="2020" name="Nature">
        <title>Giant virus diversity and host interactions through global metagenomics.</title>
        <authorList>
            <person name="Schulz F."/>
            <person name="Roux S."/>
            <person name="Paez-Espino D."/>
            <person name="Jungbluth S."/>
            <person name="Walsh D.A."/>
            <person name="Denef V.J."/>
            <person name="McMahon K.D."/>
            <person name="Konstantinidis K.T."/>
            <person name="Eloe-Fadrosh E.A."/>
            <person name="Kyrpides N.C."/>
            <person name="Woyke T."/>
        </authorList>
    </citation>
    <scope>NUCLEOTIDE SEQUENCE</scope>
    <source>
        <strain evidence="1">GVMAG-M-3300023174-49</strain>
    </source>
</reference>
<dbReference type="EMBL" id="MN739662">
    <property type="protein sequence ID" value="QHT19138.1"/>
    <property type="molecule type" value="Genomic_DNA"/>
</dbReference>
<proteinExistence type="predicted"/>
<name>A0A6C0DQE4_9ZZZZ</name>
<dbReference type="AlphaFoldDB" id="A0A6C0DQE4"/>
<accession>A0A6C0DQE4</accession>
<evidence type="ECO:0000313" key="1">
    <source>
        <dbReference type="EMBL" id="QHT19138.1"/>
    </source>
</evidence>
<protein>
    <submittedName>
        <fullName evidence="1">Uncharacterized protein</fullName>
    </submittedName>
</protein>
<sequence>MNSLSYTDYSVYQDLYPQAKTSLGYNTNNKYPSFPPIMNDGRAIVASYQPEAVANDELIKKNNIGSNWEYRQFLTKNALAIINQNFTETSNDMGYYKRFADAPIANNTYDTTNTVPYLYKSYSDNNKPKGYVTSDLKTEYLSREQLNSRLSSTVITQDEFIRQ</sequence>